<evidence type="ECO:0000313" key="2">
    <source>
        <dbReference type="EMBL" id="TYS67731.1"/>
    </source>
</evidence>
<evidence type="ECO:0000256" key="1">
    <source>
        <dbReference type="SAM" id="Phobius"/>
    </source>
</evidence>
<sequence length="397" mass="46557">MKTVTKPLWSYDIQKTEQWLTDQAKAGYHLKELHRFKRRFIFEKAQPKDVTYRIGYDKIKPATLSNTMHNDGWEKVTQSGKWYVIANEKPKAEVTTSTSRDAIIKRNNLIFYAFMAILIYITGATLANVALITTATIASDGNVEVVESPLWIITYIGAALVAAFYMFMIYSVWKIKKTNNALSQESQTTYKLQHTLEKKNLTKAEEKQMKRDGIIFKRRKFGWMYSPDKLEHWLELMAAEGNRLHRVNRLGTTFYFRKGETQQVKYSADYQNLSNDSYYEIHRQAGWKNEFSSKGALQKWTIWSKEYAEGETPPALYSDKTHKLKQAKKVAFSYTVLFLPLVLMYLFIASVNIGYMFRKEEAWTLQDTNTIMFFICILVFGSFITKTWMYYMRLRRA</sequence>
<dbReference type="RefSeq" id="WP_148988840.1">
    <property type="nucleotide sequence ID" value="NZ_VTEV01000005.1"/>
</dbReference>
<feature type="transmembrane region" description="Helical" evidence="1">
    <location>
        <begin position="371"/>
        <end position="391"/>
    </location>
</feature>
<dbReference type="EMBL" id="VTEV01000005">
    <property type="protein sequence ID" value="TYS67731.1"/>
    <property type="molecule type" value="Genomic_DNA"/>
</dbReference>
<feature type="transmembrane region" description="Helical" evidence="1">
    <location>
        <begin position="330"/>
        <end position="351"/>
    </location>
</feature>
<reference evidence="2 3" key="1">
    <citation type="submission" date="2019-08" db="EMBL/GenBank/DDBJ databases">
        <title>Bacillus genomes from the desert of Cuatro Cienegas, Coahuila.</title>
        <authorList>
            <person name="Olmedo-Alvarez G."/>
        </authorList>
    </citation>
    <scope>NUCLEOTIDE SEQUENCE [LARGE SCALE GENOMIC DNA]</scope>
    <source>
        <strain evidence="2 3">CH28_1T</strain>
    </source>
</reference>
<dbReference type="Pfam" id="PF11193">
    <property type="entry name" value="DUF2812"/>
    <property type="match status" value="2"/>
</dbReference>
<feature type="transmembrane region" description="Helical" evidence="1">
    <location>
        <begin position="109"/>
        <end position="138"/>
    </location>
</feature>
<keyword evidence="1" id="KW-1133">Transmembrane helix</keyword>
<gene>
    <name evidence="2" type="ORF">FZC76_14295</name>
</gene>
<name>A0A5D4SYJ3_9BACI</name>
<organism evidence="2 3">
    <name type="scientific">Sutcliffiella horikoshii</name>
    <dbReference type="NCBI Taxonomy" id="79883"/>
    <lineage>
        <taxon>Bacteria</taxon>
        <taxon>Bacillati</taxon>
        <taxon>Bacillota</taxon>
        <taxon>Bacilli</taxon>
        <taxon>Bacillales</taxon>
        <taxon>Bacillaceae</taxon>
        <taxon>Sutcliffiella</taxon>
    </lineage>
</organism>
<dbReference type="Proteomes" id="UP000322524">
    <property type="component" value="Unassembled WGS sequence"/>
</dbReference>
<dbReference type="AlphaFoldDB" id="A0A5D4SYJ3"/>
<dbReference type="OrthoDB" id="8230517at2"/>
<dbReference type="STRING" id="79883.GCA_001636495_04374"/>
<feature type="transmembrane region" description="Helical" evidence="1">
    <location>
        <begin position="150"/>
        <end position="173"/>
    </location>
</feature>
<dbReference type="InterPro" id="IPR021359">
    <property type="entry name" value="DUF2812"/>
</dbReference>
<keyword evidence="1" id="KW-0472">Membrane</keyword>
<comment type="caution">
    <text evidence="2">The sequence shown here is derived from an EMBL/GenBank/DDBJ whole genome shotgun (WGS) entry which is preliminary data.</text>
</comment>
<accession>A0A5D4SYJ3</accession>
<protein>
    <submittedName>
        <fullName evidence="2">DUF2812 domain-containing protein</fullName>
    </submittedName>
</protein>
<proteinExistence type="predicted"/>
<keyword evidence="1" id="KW-0812">Transmembrane</keyword>
<evidence type="ECO:0000313" key="3">
    <source>
        <dbReference type="Proteomes" id="UP000322524"/>
    </source>
</evidence>